<reference evidence="4 5" key="1">
    <citation type="journal article" date="2023" name="Commun. Biol.">
        <title>Genome analysis of Parmales, the sister group of diatoms, reveals the evolutionary specialization of diatoms from phago-mixotrophs to photoautotrophs.</title>
        <authorList>
            <person name="Ban H."/>
            <person name="Sato S."/>
            <person name="Yoshikawa S."/>
            <person name="Yamada K."/>
            <person name="Nakamura Y."/>
            <person name="Ichinomiya M."/>
            <person name="Sato N."/>
            <person name="Blanc-Mathieu R."/>
            <person name="Endo H."/>
            <person name="Kuwata A."/>
            <person name="Ogata H."/>
        </authorList>
    </citation>
    <scope>NUCLEOTIDE SEQUENCE [LARGE SCALE GENOMIC DNA]</scope>
</reference>
<keyword evidence="1" id="KW-0378">Hydrolase</keyword>
<dbReference type="Pfam" id="PF08530">
    <property type="entry name" value="PepX_C"/>
    <property type="match status" value="1"/>
</dbReference>
<comment type="caution">
    <text evidence="4">The sequence shown here is derived from an EMBL/GenBank/DDBJ whole genome shotgun (WGS) entry which is preliminary data.</text>
</comment>
<sequence length="612" mass="68273">MHMFIFFLLAALLAVSSAADISATNELMEYETVEDLMSSPNAELALAARERRVHDEWLQMKDGRRLWTRVVLPRGASFDDPTANVTAVIDRSPYGYWSLEVIASVYLGQGFAAVGQDMRGTKRSGGSFTIWHSDADDGEVTLDWLAEQPWSSGSVLSFGASADGLASYTLLDTAPEPLDAQFIIWSSSQGYPIIFPGGAYRQSLADTWMQDTVRPYDADNCIAELKTNEAPNPEWWEPLNMTVANDDYEVVRWPSLHWAGWFDIFLVGQLIAFDGYKNHAAPGNDNDVKIFIDPLGHCQAAADEFPRHTIAGRSALPLLMSFELYKSTQTGKPFGNATDDFMKYRDDIKDVTFYVLGANEDTAAGNYWTTLDSFPDFTPTKFMLDAGGKLNKSEEPAAETEPVSYAHDPADPVPSIGGSNLFLPCGPLDQAPNKDREDMLWFETEPLEENFVITGPMMANLKVGSDAVDTDFMVKIMDKYETGEYKLLQEGAVRMRNNIFEDMEADRTYEMQLDMWNTSYVFSPGHSIAVSVASSNYPRFSNNFNNGKTLIDETLEEDAEVATNTIMPGSYVELPVVSLRDLPRTRVIEEINELYEEHAMMGVMLAESLAKK</sequence>
<evidence type="ECO:0000313" key="5">
    <source>
        <dbReference type="Proteomes" id="UP001165060"/>
    </source>
</evidence>
<feature type="domain" description="Xaa-Pro dipeptidyl-peptidase C-terminal" evidence="3">
    <location>
        <begin position="339"/>
        <end position="573"/>
    </location>
</feature>
<dbReference type="SUPFAM" id="SSF53474">
    <property type="entry name" value="alpha/beta-Hydrolases"/>
    <property type="match status" value="1"/>
</dbReference>
<dbReference type="Proteomes" id="UP001165060">
    <property type="component" value="Unassembled WGS sequence"/>
</dbReference>
<evidence type="ECO:0000256" key="2">
    <source>
        <dbReference type="SAM" id="SignalP"/>
    </source>
</evidence>
<dbReference type="InterPro" id="IPR029058">
    <property type="entry name" value="AB_hydrolase_fold"/>
</dbReference>
<dbReference type="Gene3D" id="3.40.50.1820">
    <property type="entry name" value="alpha/beta hydrolase"/>
    <property type="match status" value="1"/>
</dbReference>
<name>A0ABQ6MPE7_9STRA</name>
<evidence type="ECO:0000313" key="4">
    <source>
        <dbReference type="EMBL" id="GMI30296.1"/>
    </source>
</evidence>
<feature type="signal peptide" evidence="2">
    <location>
        <begin position="1"/>
        <end position="18"/>
    </location>
</feature>
<accession>A0ABQ6MPE7</accession>
<protein>
    <recommendedName>
        <fullName evidence="3">Xaa-Pro dipeptidyl-peptidase C-terminal domain-containing protein</fullName>
    </recommendedName>
</protein>
<dbReference type="Pfam" id="PF02129">
    <property type="entry name" value="Peptidase_S15"/>
    <property type="match status" value="1"/>
</dbReference>
<dbReference type="Gene3D" id="2.60.120.260">
    <property type="entry name" value="Galactose-binding domain-like"/>
    <property type="match status" value="1"/>
</dbReference>
<feature type="chain" id="PRO_5046969031" description="Xaa-Pro dipeptidyl-peptidase C-terminal domain-containing protein" evidence="2">
    <location>
        <begin position="19"/>
        <end position="612"/>
    </location>
</feature>
<evidence type="ECO:0000256" key="1">
    <source>
        <dbReference type="ARBA" id="ARBA00022801"/>
    </source>
</evidence>
<keyword evidence="2" id="KW-0732">Signal</keyword>
<dbReference type="SUPFAM" id="SSF49785">
    <property type="entry name" value="Galactose-binding domain-like"/>
    <property type="match status" value="1"/>
</dbReference>
<dbReference type="InterPro" id="IPR005674">
    <property type="entry name" value="CocE/Ser_esterase"/>
</dbReference>
<dbReference type="InterPro" id="IPR008979">
    <property type="entry name" value="Galactose-bd-like_sf"/>
</dbReference>
<dbReference type="NCBIfam" id="TIGR00976">
    <property type="entry name" value="CocE_NonD"/>
    <property type="match status" value="2"/>
</dbReference>
<evidence type="ECO:0000259" key="3">
    <source>
        <dbReference type="SMART" id="SM00939"/>
    </source>
</evidence>
<keyword evidence="5" id="KW-1185">Reference proteome</keyword>
<dbReference type="InterPro" id="IPR000383">
    <property type="entry name" value="Xaa-Pro-like_dom"/>
</dbReference>
<proteinExistence type="predicted"/>
<dbReference type="EMBL" id="BRYB01004394">
    <property type="protein sequence ID" value="GMI30296.1"/>
    <property type="molecule type" value="Genomic_DNA"/>
</dbReference>
<dbReference type="SMART" id="SM00939">
    <property type="entry name" value="PepX_C"/>
    <property type="match status" value="1"/>
</dbReference>
<gene>
    <name evidence="4" type="ORF">TeGR_g13915</name>
</gene>
<dbReference type="InterPro" id="IPR013736">
    <property type="entry name" value="Xaa-Pro_dipept_C"/>
</dbReference>
<organism evidence="4 5">
    <name type="scientific">Tetraparma gracilis</name>
    <dbReference type="NCBI Taxonomy" id="2962635"/>
    <lineage>
        <taxon>Eukaryota</taxon>
        <taxon>Sar</taxon>
        <taxon>Stramenopiles</taxon>
        <taxon>Ochrophyta</taxon>
        <taxon>Bolidophyceae</taxon>
        <taxon>Parmales</taxon>
        <taxon>Triparmaceae</taxon>
        <taxon>Tetraparma</taxon>
    </lineage>
</organism>